<dbReference type="EMBL" id="CARXXK010000003">
    <property type="protein sequence ID" value="CAI6361553.1"/>
    <property type="molecule type" value="Genomic_DNA"/>
</dbReference>
<feature type="region of interest" description="Disordered" evidence="1">
    <location>
        <begin position="1"/>
        <end position="45"/>
    </location>
</feature>
<keyword evidence="3" id="KW-1185">Reference proteome</keyword>
<comment type="caution">
    <text evidence="2">The sequence shown here is derived from an EMBL/GenBank/DDBJ whole genome shotgun (WGS) entry which is preliminary data.</text>
</comment>
<dbReference type="AlphaFoldDB" id="A0AAV0X0B9"/>
<evidence type="ECO:0000313" key="3">
    <source>
        <dbReference type="Proteomes" id="UP001160148"/>
    </source>
</evidence>
<dbReference type="Proteomes" id="UP001160148">
    <property type="component" value="Unassembled WGS sequence"/>
</dbReference>
<reference evidence="2 3" key="1">
    <citation type="submission" date="2023-01" db="EMBL/GenBank/DDBJ databases">
        <authorList>
            <person name="Whitehead M."/>
        </authorList>
    </citation>
    <scope>NUCLEOTIDE SEQUENCE [LARGE SCALE GENOMIC DNA]</scope>
</reference>
<name>A0AAV0X0B9_9HEMI</name>
<protein>
    <submittedName>
        <fullName evidence="2">Uncharacterized protein</fullName>
    </submittedName>
</protein>
<evidence type="ECO:0000313" key="2">
    <source>
        <dbReference type="EMBL" id="CAI6361553.1"/>
    </source>
</evidence>
<accession>A0AAV0X0B9</accession>
<proteinExistence type="predicted"/>
<sequence>MERHRDYSSRTFWITGRKASVEDEDKDGPDDGEKTSVHNTGGTGGRVAVMTIVAPSYGTPPPPPPEKGTFRTSMTVFCVGVRLCNTYEDAQTPKIETPSINRYKKNA</sequence>
<organism evidence="2 3">
    <name type="scientific">Macrosiphum euphorbiae</name>
    <name type="common">potato aphid</name>
    <dbReference type="NCBI Taxonomy" id="13131"/>
    <lineage>
        <taxon>Eukaryota</taxon>
        <taxon>Metazoa</taxon>
        <taxon>Ecdysozoa</taxon>
        <taxon>Arthropoda</taxon>
        <taxon>Hexapoda</taxon>
        <taxon>Insecta</taxon>
        <taxon>Pterygota</taxon>
        <taxon>Neoptera</taxon>
        <taxon>Paraneoptera</taxon>
        <taxon>Hemiptera</taxon>
        <taxon>Sternorrhyncha</taxon>
        <taxon>Aphidomorpha</taxon>
        <taxon>Aphidoidea</taxon>
        <taxon>Aphididae</taxon>
        <taxon>Macrosiphini</taxon>
        <taxon>Macrosiphum</taxon>
    </lineage>
</organism>
<evidence type="ECO:0000256" key="1">
    <source>
        <dbReference type="SAM" id="MobiDB-lite"/>
    </source>
</evidence>
<gene>
    <name evidence="2" type="ORF">MEUPH1_LOCUS16723</name>
</gene>